<feature type="signal peptide" evidence="7">
    <location>
        <begin position="1"/>
        <end position="20"/>
    </location>
</feature>
<proteinExistence type="inferred from homology"/>
<evidence type="ECO:0000256" key="1">
    <source>
        <dbReference type="ARBA" id="ARBA00004141"/>
    </source>
</evidence>
<keyword evidence="5 6" id="KW-0472">Membrane</keyword>
<keyword evidence="7" id="KW-0732">Signal</keyword>
<feature type="transmembrane region" description="Helical" evidence="6">
    <location>
        <begin position="124"/>
        <end position="145"/>
    </location>
</feature>
<dbReference type="GO" id="GO:0016020">
    <property type="term" value="C:membrane"/>
    <property type="evidence" value="ECO:0007669"/>
    <property type="project" value="UniProtKB-SubCell"/>
</dbReference>
<reference evidence="9" key="1">
    <citation type="submission" date="2017-08" db="EMBL/GenBank/DDBJ databases">
        <authorList>
            <person name="Varghese N."/>
            <person name="Submissions S."/>
        </authorList>
    </citation>
    <scope>NUCLEOTIDE SEQUENCE [LARGE SCALE GENOMIC DNA]</scope>
    <source>
        <strain evidence="9">JA234</strain>
    </source>
</reference>
<dbReference type="EMBL" id="OAOQ01000011">
    <property type="protein sequence ID" value="SNX71964.1"/>
    <property type="molecule type" value="Genomic_DNA"/>
</dbReference>
<dbReference type="FunFam" id="1.20.1260.100:FF:000001">
    <property type="entry name" value="translocator protein 2"/>
    <property type="match status" value="1"/>
</dbReference>
<evidence type="ECO:0000256" key="2">
    <source>
        <dbReference type="ARBA" id="ARBA00007524"/>
    </source>
</evidence>
<dbReference type="Pfam" id="PF03073">
    <property type="entry name" value="TspO_MBR"/>
    <property type="match status" value="1"/>
</dbReference>
<comment type="subcellular location">
    <subcellularLocation>
        <location evidence="1">Membrane</location>
        <topology evidence="1">Multi-pass membrane protein</topology>
    </subcellularLocation>
</comment>
<feature type="transmembrane region" description="Helical" evidence="6">
    <location>
        <begin position="75"/>
        <end position="93"/>
    </location>
</feature>
<accession>A0A285CWN6</accession>
<organism evidence="8 9">
    <name type="scientific">Cereibacter ovatus</name>
    <dbReference type="NCBI Taxonomy" id="439529"/>
    <lineage>
        <taxon>Bacteria</taxon>
        <taxon>Pseudomonadati</taxon>
        <taxon>Pseudomonadota</taxon>
        <taxon>Alphaproteobacteria</taxon>
        <taxon>Rhodobacterales</taxon>
        <taxon>Paracoccaceae</taxon>
        <taxon>Cereibacter</taxon>
    </lineage>
</organism>
<evidence type="ECO:0000256" key="3">
    <source>
        <dbReference type="ARBA" id="ARBA00022692"/>
    </source>
</evidence>
<dbReference type="InterPro" id="IPR004307">
    <property type="entry name" value="TspO_MBR"/>
</dbReference>
<dbReference type="PANTHER" id="PTHR10057">
    <property type="entry name" value="PERIPHERAL-TYPE BENZODIAZEPINE RECEPTOR"/>
    <property type="match status" value="1"/>
</dbReference>
<dbReference type="OrthoDB" id="9795496at2"/>
<feature type="transmembrane region" description="Helical" evidence="6">
    <location>
        <begin position="45"/>
        <end position="63"/>
    </location>
</feature>
<dbReference type="AlphaFoldDB" id="A0A285CWN6"/>
<evidence type="ECO:0000256" key="6">
    <source>
        <dbReference type="SAM" id="Phobius"/>
    </source>
</evidence>
<evidence type="ECO:0000256" key="4">
    <source>
        <dbReference type="ARBA" id="ARBA00022989"/>
    </source>
</evidence>
<evidence type="ECO:0000256" key="5">
    <source>
        <dbReference type="ARBA" id="ARBA00023136"/>
    </source>
</evidence>
<dbReference type="NCBIfam" id="NF047825">
    <property type="entry name" value="T-richsensTspOAlph"/>
    <property type="match status" value="1"/>
</dbReference>
<feature type="transmembrane region" description="Helical" evidence="6">
    <location>
        <begin position="99"/>
        <end position="117"/>
    </location>
</feature>
<evidence type="ECO:0000313" key="9">
    <source>
        <dbReference type="Proteomes" id="UP000219467"/>
    </source>
</evidence>
<keyword evidence="4 6" id="KW-1133">Transmembrane helix</keyword>
<comment type="similarity">
    <text evidence="2">Belongs to the TspO/BZRP family.</text>
</comment>
<dbReference type="RefSeq" id="WP_097030936.1">
    <property type="nucleotide sequence ID" value="NZ_OAOQ01000011.1"/>
</dbReference>
<sequence>MMNMDWALFLTFLAACGAPATTGALMKPDEWYDGLNKPWWNPPRWVFPLAWTSLYFLMSLAAMRVAQLEGSGQALAFYAAQIAFNTLWTPVFFGLKRMATGLAVVAIMWLFVAATMWSFFQLDIWAGVLFVPYLIWATAATGLNLEAVRLNWSRPEARA</sequence>
<dbReference type="CDD" id="cd15904">
    <property type="entry name" value="TSPO_MBR"/>
    <property type="match status" value="1"/>
</dbReference>
<name>A0A285CWN6_9RHOB</name>
<dbReference type="InterPro" id="IPR038330">
    <property type="entry name" value="TspO/MBR-related_sf"/>
</dbReference>
<dbReference type="PIRSF" id="PIRSF005859">
    <property type="entry name" value="PBR"/>
    <property type="match status" value="1"/>
</dbReference>
<evidence type="ECO:0000256" key="7">
    <source>
        <dbReference type="SAM" id="SignalP"/>
    </source>
</evidence>
<gene>
    <name evidence="8" type="ORF">SAMN05878503_11155</name>
</gene>
<dbReference type="Proteomes" id="UP000219467">
    <property type="component" value="Unassembled WGS sequence"/>
</dbReference>
<feature type="chain" id="PRO_5012560721" evidence="7">
    <location>
        <begin position="21"/>
        <end position="159"/>
    </location>
</feature>
<evidence type="ECO:0000313" key="8">
    <source>
        <dbReference type="EMBL" id="SNX71964.1"/>
    </source>
</evidence>
<protein>
    <submittedName>
        <fullName evidence="8">TspO/MBR related protein</fullName>
    </submittedName>
</protein>
<dbReference type="GO" id="GO:0033013">
    <property type="term" value="P:tetrapyrrole metabolic process"/>
    <property type="evidence" value="ECO:0007669"/>
    <property type="project" value="UniProtKB-ARBA"/>
</dbReference>
<keyword evidence="3 6" id="KW-0812">Transmembrane</keyword>
<keyword evidence="9" id="KW-1185">Reference proteome</keyword>
<dbReference type="PANTHER" id="PTHR10057:SF0">
    <property type="entry name" value="TRANSLOCATOR PROTEIN"/>
    <property type="match status" value="1"/>
</dbReference>
<dbReference type="Gene3D" id="1.20.1260.100">
    <property type="entry name" value="TspO/MBR protein"/>
    <property type="match status" value="1"/>
</dbReference>